<dbReference type="RefSeq" id="XP_052122744.1">
    <property type="nucleotide sequence ID" value="XM_052266784.1"/>
</dbReference>
<proteinExistence type="predicted"/>
<evidence type="ECO:0000313" key="1">
    <source>
        <dbReference type="Proteomes" id="UP000504606"/>
    </source>
</evidence>
<accession>A0A9C6U7R4</accession>
<gene>
    <name evidence="2" type="primary">LOC127749283</name>
</gene>
<dbReference type="Proteomes" id="UP000504606">
    <property type="component" value="Unplaced"/>
</dbReference>
<sequence>MLEQGEGKLALMRSEETGGFNEEEKLLDSLQQLSDRDPTSTIHLVQNDNGLLEFLLSQTSSKKKTTWQYPTLVIVDTTCKALSKPREHEVPRSNIFENLVICIDHLSCHF</sequence>
<name>A0A9C6U7R4_FRAOC</name>
<organism evidence="1 2">
    <name type="scientific">Frankliniella occidentalis</name>
    <name type="common">Western flower thrips</name>
    <name type="synonym">Euthrips occidentalis</name>
    <dbReference type="NCBI Taxonomy" id="133901"/>
    <lineage>
        <taxon>Eukaryota</taxon>
        <taxon>Metazoa</taxon>
        <taxon>Ecdysozoa</taxon>
        <taxon>Arthropoda</taxon>
        <taxon>Hexapoda</taxon>
        <taxon>Insecta</taxon>
        <taxon>Pterygota</taxon>
        <taxon>Neoptera</taxon>
        <taxon>Paraneoptera</taxon>
        <taxon>Thysanoptera</taxon>
        <taxon>Terebrantia</taxon>
        <taxon>Thripoidea</taxon>
        <taxon>Thripidae</taxon>
        <taxon>Frankliniella</taxon>
    </lineage>
</organism>
<keyword evidence="1" id="KW-1185">Reference proteome</keyword>
<dbReference type="KEGG" id="foc:127749283"/>
<dbReference type="AlphaFoldDB" id="A0A9C6U7R4"/>
<reference evidence="2" key="1">
    <citation type="submission" date="2025-08" db="UniProtKB">
        <authorList>
            <consortium name="RefSeq"/>
        </authorList>
    </citation>
    <scope>IDENTIFICATION</scope>
    <source>
        <tissue evidence="2">Whole organism</tissue>
    </source>
</reference>
<dbReference type="GeneID" id="127749283"/>
<protein>
    <submittedName>
        <fullName evidence="2">Uncharacterized protein LOC127749283</fullName>
    </submittedName>
</protein>
<evidence type="ECO:0000313" key="2">
    <source>
        <dbReference type="RefSeq" id="XP_052122744.1"/>
    </source>
</evidence>